<evidence type="ECO:0000313" key="2">
    <source>
        <dbReference type="Proteomes" id="UP000824225"/>
    </source>
</evidence>
<dbReference type="Proteomes" id="UP000824225">
    <property type="component" value="Unassembled WGS sequence"/>
</dbReference>
<comment type="caution">
    <text evidence="1">The sequence shown here is derived from an EMBL/GenBank/DDBJ whole genome shotgun (WGS) entry which is preliminary data.</text>
</comment>
<reference evidence="1" key="2">
    <citation type="submission" date="2021-04" db="EMBL/GenBank/DDBJ databases">
        <authorList>
            <person name="Gilroy R."/>
        </authorList>
    </citation>
    <scope>NUCLEOTIDE SEQUENCE</scope>
    <source>
        <strain evidence="1">CHK186-16707</strain>
    </source>
</reference>
<accession>A0A9D2HFV3</accession>
<organism evidence="1 2">
    <name type="scientific">Candidatus Mailhella merdigallinarum</name>
    <dbReference type="NCBI Taxonomy" id="2838658"/>
    <lineage>
        <taxon>Bacteria</taxon>
        <taxon>Pseudomonadati</taxon>
        <taxon>Thermodesulfobacteriota</taxon>
        <taxon>Desulfovibrionia</taxon>
        <taxon>Desulfovibrionales</taxon>
        <taxon>Desulfovibrionaceae</taxon>
        <taxon>Mailhella</taxon>
    </lineage>
</organism>
<dbReference type="EMBL" id="DXAN01000025">
    <property type="protein sequence ID" value="HJA09065.1"/>
    <property type="molecule type" value="Genomic_DNA"/>
</dbReference>
<dbReference type="AlphaFoldDB" id="A0A9D2HFV3"/>
<protein>
    <submittedName>
        <fullName evidence="1">Uncharacterized protein</fullName>
    </submittedName>
</protein>
<name>A0A9D2HFV3_9BACT</name>
<evidence type="ECO:0000313" key="1">
    <source>
        <dbReference type="EMBL" id="HJA09065.1"/>
    </source>
</evidence>
<reference evidence="1" key="1">
    <citation type="journal article" date="2021" name="PeerJ">
        <title>Extensive microbial diversity within the chicken gut microbiome revealed by metagenomics and culture.</title>
        <authorList>
            <person name="Gilroy R."/>
            <person name="Ravi A."/>
            <person name="Getino M."/>
            <person name="Pursley I."/>
            <person name="Horton D.L."/>
            <person name="Alikhan N.F."/>
            <person name="Baker D."/>
            <person name="Gharbi K."/>
            <person name="Hall N."/>
            <person name="Watson M."/>
            <person name="Adriaenssens E.M."/>
            <person name="Foster-Nyarko E."/>
            <person name="Jarju S."/>
            <person name="Secka A."/>
            <person name="Antonio M."/>
            <person name="Oren A."/>
            <person name="Chaudhuri R.R."/>
            <person name="La Ragione R."/>
            <person name="Hildebrand F."/>
            <person name="Pallen M.J."/>
        </authorList>
    </citation>
    <scope>NUCLEOTIDE SEQUENCE</scope>
    <source>
        <strain evidence="1">CHK186-16707</strain>
    </source>
</reference>
<proteinExistence type="predicted"/>
<sequence>MLTTLAGCCWTSSTRGATAELPALPVLTSLQRLEHNGTPGLWMDSRDAGTLALWIRTATGEAE</sequence>
<gene>
    <name evidence="1" type="ORF">H9962_07745</name>
</gene>